<name>A0ACD4NNT7_9HYPH</name>
<accession>A0ACD4NNT7</accession>
<proteinExistence type="predicted"/>
<keyword evidence="2" id="KW-1185">Reference proteome</keyword>
<reference evidence="1" key="1">
    <citation type="submission" date="2022-11" db="EMBL/GenBank/DDBJ databases">
        <title>beta-Carotene-producing bacterium, Jeongeuplla avenae sp. nov., alleviates the salt stress of Arabidopsis seedlings.</title>
        <authorList>
            <person name="Jiang L."/>
            <person name="Lee J."/>
        </authorList>
    </citation>
    <scope>NUCLEOTIDE SEQUENCE</scope>
    <source>
        <strain evidence="1">DY_R2A_6</strain>
    </source>
</reference>
<evidence type="ECO:0000313" key="1">
    <source>
        <dbReference type="EMBL" id="WAJ28408.1"/>
    </source>
</evidence>
<sequence>MSRHPIDLRLGGRLRELRERRGLSIATACRRLGVDRGQFRRYEAAEDRICPATLLDLSRILKVDVLDFFEAASCDGVPPSGRDAADGT</sequence>
<gene>
    <name evidence="1" type="ORF">OXU80_26960</name>
</gene>
<dbReference type="EMBL" id="CP113520">
    <property type="protein sequence ID" value="WAJ28408.1"/>
    <property type="molecule type" value="Genomic_DNA"/>
</dbReference>
<dbReference type="Proteomes" id="UP001163223">
    <property type="component" value="Chromosome"/>
</dbReference>
<protein>
    <submittedName>
        <fullName evidence="1">Helix-turn-helix domain-containing protein</fullName>
    </submittedName>
</protein>
<organism evidence="1 2">
    <name type="scientific">Antarcticirhabdus aurantiaca</name>
    <dbReference type="NCBI Taxonomy" id="2606717"/>
    <lineage>
        <taxon>Bacteria</taxon>
        <taxon>Pseudomonadati</taxon>
        <taxon>Pseudomonadota</taxon>
        <taxon>Alphaproteobacteria</taxon>
        <taxon>Hyphomicrobiales</taxon>
        <taxon>Aurantimonadaceae</taxon>
        <taxon>Antarcticirhabdus</taxon>
    </lineage>
</organism>
<evidence type="ECO:0000313" key="2">
    <source>
        <dbReference type="Proteomes" id="UP001163223"/>
    </source>
</evidence>